<feature type="compositionally biased region" description="Basic and acidic residues" evidence="1">
    <location>
        <begin position="63"/>
        <end position="80"/>
    </location>
</feature>
<dbReference type="EMBL" id="BJWL01000003">
    <property type="protein sequence ID" value="GFY83339.1"/>
    <property type="molecule type" value="Genomic_DNA"/>
</dbReference>
<feature type="compositionally biased region" description="Basic residues" evidence="1">
    <location>
        <begin position="30"/>
        <end position="53"/>
    </location>
</feature>
<sequence length="80" mass="9472">MVSHRQKLVRKRYKEEHAELFPKPEVQSQHRPKTPTRRSKRRASASARKKIVKKTNPTEEDLENTHSEEDLENTHSESPE</sequence>
<evidence type="ECO:0000313" key="3">
    <source>
        <dbReference type="Proteomes" id="UP000585474"/>
    </source>
</evidence>
<proteinExistence type="predicted"/>
<feature type="region of interest" description="Disordered" evidence="1">
    <location>
        <begin position="1"/>
        <end position="80"/>
    </location>
</feature>
<gene>
    <name evidence="2" type="ORF">Acr_03g0001130</name>
</gene>
<dbReference type="AlphaFoldDB" id="A0A7J0EBP8"/>
<keyword evidence="3" id="KW-1185">Reference proteome</keyword>
<comment type="caution">
    <text evidence="2">The sequence shown here is derived from an EMBL/GenBank/DDBJ whole genome shotgun (WGS) entry which is preliminary data.</text>
</comment>
<evidence type="ECO:0000256" key="1">
    <source>
        <dbReference type="SAM" id="MobiDB-lite"/>
    </source>
</evidence>
<feature type="compositionally biased region" description="Basic and acidic residues" evidence="1">
    <location>
        <begin position="13"/>
        <end position="22"/>
    </location>
</feature>
<organism evidence="2 3">
    <name type="scientific">Actinidia rufa</name>
    <dbReference type="NCBI Taxonomy" id="165716"/>
    <lineage>
        <taxon>Eukaryota</taxon>
        <taxon>Viridiplantae</taxon>
        <taxon>Streptophyta</taxon>
        <taxon>Embryophyta</taxon>
        <taxon>Tracheophyta</taxon>
        <taxon>Spermatophyta</taxon>
        <taxon>Magnoliopsida</taxon>
        <taxon>eudicotyledons</taxon>
        <taxon>Gunneridae</taxon>
        <taxon>Pentapetalae</taxon>
        <taxon>asterids</taxon>
        <taxon>Ericales</taxon>
        <taxon>Actinidiaceae</taxon>
        <taxon>Actinidia</taxon>
    </lineage>
</organism>
<accession>A0A7J0EBP8</accession>
<protein>
    <submittedName>
        <fullName evidence="2">Uncharacterized protein</fullName>
    </submittedName>
</protein>
<evidence type="ECO:0000313" key="2">
    <source>
        <dbReference type="EMBL" id="GFY83339.1"/>
    </source>
</evidence>
<dbReference type="Proteomes" id="UP000585474">
    <property type="component" value="Unassembled WGS sequence"/>
</dbReference>
<name>A0A7J0EBP8_9ERIC</name>
<feature type="compositionally biased region" description="Basic residues" evidence="1">
    <location>
        <begin position="1"/>
        <end position="12"/>
    </location>
</feature>
<reference evidence="2 3" key="1">
    <citation type="submission" date="2019-07" db="EMBL/GenBank/DDBJ databases">
        <title>De Novo Assembly of kiwifruit Actinidia rufa.</title>
        <authorList>
            <person name="Sugita-Konishi S."/>
            <person name="Sato K."/>
            <person name="Mori E."/>
            <person name="Abe Y."/>
            <person name="Kisaki G."/>
            <person name="Hamano K."/>
            <person name="Suezawa K."/>
            <person name="Otani M."/>
            <person name="Fukuda T."/>
            <person name="Manabe T."/>
            <person name="Gomi K."/>
            <person name="Tabuchi M."/>
            <person name="Akimitsu K."/>
            <person name="Kataoka I."/>
        </authorList>
    </citation>
    <scope>NUCLEOTIDE SEQUENCE [LARGE SCALE GENOMIC DNA]</scope>
    <source>
        <strain evidence="3">cv. Fuchu</strain>
    </source>
</reference>